<keyword evidence="1" id="KW-1133">Transmembrane helix</keyword>
<reference evidence="2" key="1">
    <citation type="submission" date="2018-05" db="EMBL/GenBank/DDBJ databases">
        <authorList>
            <person name="Lanie J.A."/>
            <person name="Ng W.-L."/>
            <person name="Kazmierczak K.M."/>
            <person name="Andrzejewski T.M."/>
            <person name="Davidsen T.M."/>
            <person name="Wayne K.J."/>
            <person name="Tettelin H."/>
            <person name="Glass J.I."/>
            <person name="Rusch D."/>
            <person name="Podicherti R."/>
            <person name="Tsui H.-C.T."/>
            <person name="Winkler M.E."/>
        </authorList>
    </citation>
    <scope>NUCLEOTIDE SEQUENCE</scope>
</reference>
<evidence type="ECO:0000256" key="1">
    <source>
        <dbReference type="SAM" id="Phobius"/>
    </source>
</evidence>
<keyword evidence="1" id="KW-0472">Membrane</keyword>
<evidence type="ECO:0000313" key="2">
    <source>
        <dbReference type="EMBL" id="SVE60496.1"/>
    </source>
</evidence>
<dbReference type="InterPro" id="IPR036259">
    <property type="entry name" value="MFS_trans_sf"/>
</dbReference>
<sequence length="229" mass="24186">AALMYTVKEPVRRISEGAGKDVVPVSEVLSYVRTRWRLFGAHYLGFSLLGVVFNGITAWTPAFLNRSFDMSVGQSGPAIGAMILVFSTAGIIVGGWITDFFVKKGLSDGAMRTGLIAGLGCIPFAVAVPFMPSLQGVLVVYAPLLFFASFGFGAAAAALQQITPNRMRGLVSAFYLFFLNLIGIGLGPTITALITDYVFNNDAAVGFSLAIMAGCSGLLAALLLWLGLK</sequence>
<feature type="non-terminal residue" evidence="2">
    <location>
        <position position="229"/>
    </location>
</feature>
<feature type="transmembrane region" description="Helical" evidence="1">
    <location>
        <begin position="138"/>
        <end position="159"/>
    </location>
</feature>
<protein>
    <recommendedName>
        <fullName evidence="3">Major facilitator superfamily (MFS) profile domain-containing protein</fullName>
    </recommendedName>
</protein>
<gene>
    <name evidence="2" type="ORF">METZ01_LOCUS513350</name>
</gene>
<keyword evidence="1" id="KW-0812">Transmembrane</keyword>
<name>A0A383EUA6_9ZZZZ</name>
<dbReference type="AlphaFoldDB" id="A0A383EUA6"/>
<organism evidence="2">
    <name type="scientific">marine metagenome</name>
    <dbReference type="NCBI Taxonomy" id="408172"/>
    <lineage>
        <taxon>unclassified sequences</taxon>
        <taxon>metagenomes</taxon>
        <taxon>ecological metagenomes</taxon>
    </lineage>
</organism>
<feature type="transmembrane region" description="Helical" evidence="1">
    <location>
        <begin position="79"/>
        <end position="102"/>
    </location>
</feature>
<dbReference type="EMBL" id="UINC01228961">
    <property type="protein sequence ID" value="SVE60496.1"/>
    <property type="molecule type" value="Genomic_DNA"/>
</dbReference>
<accession>A0A383EUA6</accession>
<dbReference type="GO" id="GO:0022857">
    <property type="term" value="F:transmembrane transporter activity"/>
    <property type="evidence" value="ECO:0007669"/>
    <property type="project" value="InterPro"/>
</dbReference>
<feature type="transmembrane region" description="Helical" evidence="1">
    <location>
        <begin position="171"/>
        <end position="194"/>
    </location>
</feature>
<proteinExistence type="predicted"/>
<evidence type="ECO:0008006" key="3">
    <source>
        <dbReference type="Google" id="ProtNLM"/>
    </source>
</evidence>
<dbReference type="Pfam" id="PF07690">
    <property type="entry name" value="MFS_1"/>
    <property type="match status" value="1"/>
</dbReference>
<dbReference type="InterPro" id="IPR011701">
    <property type="entry name" value="MFS"/>
</dbReference>
<dbReference type="Gene3D" id="1.20.1250.20">
    <property type="entry name" value="MFS general substrate transporter like domains"/>
    <property type="match status" value="1"/>
</dbReference>
<feature type="non-terminal residue" evidence="2">
    <location>
        <position position="1"/>
    </location>
</feature>
<dbReference type="SUPFAM" id="SSF103473">
    <property type="entry name" value="MFS general substrate transporter"/>
    <property type="match status" value="1"/>
</dbReference>
<feature type="transmembrane region" description="Helical" evidence="1">
    <location>
        <begin position="38"/>
        <end position="59"/>
    </location>
</feature>
<feature type="transmembrane region" description="Helical" evidence="1">
    <location>
        <begin position="206"/>
        <end position="228"/>
    </location>
</feature>
<feature type="transmembrane region" description="Helical" evidence="1">
    <location>
        <begin position="114"/>
        <end position="132"/>
    </location>
</feature>